<dbReference type="Pfam" id="PF11720">
    <property type="entry name" value="Inhibitor_I78"/>
    <property type="match status" value="1"/>
</dbReference>
<gene>
    <name evidence="1" type="ORF">LTR78_010082</name>
</gene>
<organism evidence="1 2">
    <name type="scientific">Recurvomyces mirabilis</name>
    <dbReference type="NCBI Taxonomy" id="574656"/>
    <lineage>
        <taxon>Eukaryota</taxon>
        <taxon>Fungi</taxon>
        <taxon>Dikarya</taxon>
        <taxon>Ascomycota</taxon>
        <taxon>Pezizomycotina</taxon>
        <taxon>Dothideomycetes</taxon>
        <taxon>Dothideomycetidae</taxon>
        <taxon>Mycosphaerellales</taxon>
        <taxon>Teratosphaeriaceae</taxon>
        <taxon>Recurvomyces</taxon>
    </lineage>
</organism>
<evidence type="ECO:0000313" key="1">
    <source>
        <dbReference type="EMBL" id="KAK3670051.1"/>
    </source>
</evidence>
<name>A0AAE0TSQ6_9PEZI</name>
<sequence length="81" mass="8971">MPLVVPGLMSEGGNDKTNDWMNMLMGKKIGDSSNETTFAKTDLPKEHRMIKEGDMSTMDHKPERLNIHTADDGTVTKVTHG</sequence>
<dbReference type="Proteomes" id="UP001274830">
    <property type="component" value="Unassembled WGS sequence"/>
</dbReference>
<dbReference type="EMBL" id="JAUTXT010000064">
    <property type="protein sequence ID" value="KAK3670051.1"/>
    <property type="molecule type" value="Genomic_DNA"/>
</dbReference>
<evidence type="ECO:0000313" key="2">
    <source>
        <dbReference type="Proteomes" id="UP001274830"/>
    </source>
</evidence>
<protein>
    <recommendedName>
        <fullName evidence="3">Pua rna binding domain-containing protein</fullName>
    </recommendedName>
</protein>
<accession>A0AAE0TSQ6</accession>
<dbReference type="PANTHER" id="PTHR39600:SF1">
    <property type="entry name" value="PEPTIDASE INHIBITOR I78 FAMILY PROTEIN"/>
    <property type="match status" value="1"/>
</dbReference>
<comment type="caution">
    <text evidence="1">The sequence shown here is derived from an EMBL/GenBank/DDBJ whole genome shotgun (WGS) entry which is preliminary data.</text>
</comment>
<dbReference type="PANTHER" id="PTHR39600">
    <property type="entry name" value="PEPTIDASE INHIBITOR I78 FAMILY PROTEIN"/>
    <property type="match status" value="1"/>
</dbReference>
<reference evidence="1" key="1">
    <citation type="submission" date="2023-07" db="EMBL/GenBank/DDBJ databases">
        <title>Black Yeasts Isolated from many extreme environments.</title>
        <authorList>
            <person name="Coleine C."/>
            <person name="Stajich J.E."/>
            <person name="Selbmann L."/>
        </authorList>
    </citation>
    <scope>NUCLEOTIDE SEQUENCE</scope>
    <source>
        <strain evidence="1">CCFEE 5485</strain>
    </source>
</reference>
<keyword evidence="2" id="KW-1185">Reference proteome</keyword>
<dbReference type="InterPro" id="IPR021719">
    <property type="entry name" value="Prot_inh_I78"/>
</dbReference>
<dbReference type="Gene3D" id="3.30.10.10">
    <property type="entry name" value="Trypsin Inhibitor V, subunit A"/>
    <property type="match status" value="1"/>
</dbReference>
<evidence type="ECO:0008006" key="3">
    <source>
        <dbReference type="Google" id="ProtNLM"/>
    </source>
</evidence>
<dbReference type="AlphaFoldDB" id="A0AAE0TSQ6"/>
<proteinExistence type="predicted"/>